<sequence length="208" mass="24017">MLDHVLFNPSLWIFTPAVVQIRLYCYLATEFLNDTQIYSSIRRVSTVLQTIHTLKYYYWIVTPSCSSGISAKGIGKITKDENLHDVLQMLISLLSENPSVMVPSFDAKNGIRTVFKLLTSESHIIRLQSLKLLGFFLSRSTHKRKYDVMSPNNLYTLLAEKLLMHEETISLSTYNVIYEIMTEHLSLQIMHSKHQEPEAHLRLENPSE</sequence>
<dbReference type="EMBL" id="UFQT01000366">
    <property type="protein sequence ID" value="SSX23575.1"/>
    <property type="molecule type" value="Genomic_DNA"/>
</dbReference>
<protein>
    <submittedName>
        <fullName evidence="2">CSON009290 protein</fullName>
    </submittedName>
</protein>
<reference evidence="2" key="1">
    <citation type="submission" date="2018-07" db="EMBL/GenBank/DDBJ databases">
        <authorList>
            <person name="Quirk P.G."/>
            <person name="Krulwich T.A."/>
        </authorList>
    </citation>
    <scope>NUCLEOTIDE SEQUENCE</scope>
</reference>
<dbReference type="GO" id="GO:0019901">
    <property type="term" value="F:protein kinase binding"/>
    <property type="evidence" value="ECO:0007669"/>
    <property type="project" value="TreeGrafter"/>
</dbReference>
<organism evidence="2">
    <name type="scientific">Culicoides sonorensis</name>
    <name type="common">Biting midge</name>
    <dbReference type="NCBI Taxonomy" id="179676"/>
    <lineage>
        <taxon>Eukaryota</taxon>
        <taxon>Metazoa</taxon>
        <taxon>Ecdysozoa</taxon>
        <taxon>Arthropoda</taxon>
        <taxon>Hexapoda</taxon>
        <taxon>Insecta</taxon>
        <taxon>Pterygota</taxon>
        <taxon>Neoptera</taxon>
        <taxon>Endopterygota</taxon>
        <taxon>Diptera</taxon>
        <taxon>Nematocera</taxon>
        <taxon>Chironomoidea</taxon>
        <taxon>Ceratopogonidae</taxon>
        <taxon>Ceratopogoninae</taxon>
        <taxon>Culicoides</taxon>
        <taxon>Monoculicoides</taxon>
    </lineage>
</organism>
<dbReference type="VEuPathDB" id="VectorBase:CSON009290"/>
<dbReference type="Pfam" id="PF15787">
    <property type="entry name" value="DUF4704"/>
    <property type="match status" value="2"/>
</dbReference>
<accession>A0A336M015</accession>
<name>A0A336M015_CULSO</name>
<dbReference type="GO" id="GO:0008104">
    <property type="term" value="P:intracellular protein localization"/>
    <property type="evidence" value="ECO:0007669"/>
    <property type="project" value="TreeGrafter"/>
</dbReference>
<feature type="domain" description="DUF4704" evidence="1">
    <location>
        <begin position="2"/>
        <end position="75"/>
    </location>
</feature>
<dbReference type="PANTHER" id="PTHR13743:SF162">
    <property type="entry name" value="NEUROBEACHIN"/>
    <property type="match status" value="1"/>
</dbReference>
<feature type="domain" description="DUF4704" evidence="1">
    <location>
        <begin position="76"/>
        <end position="207"/>
    </location>
</feature>
<evidence type="ECO:0000313" key="2">
    <source>
        <dbReference type="EMBL" id="SSX23575.1"/>
    </source>
</evidence>
<proteinExistence type="predicted"/>
<dbReference type="InterPro" id="IPR050865">
    <property type="entry name" value="BEACH_Domain"/>
</dbReference>
<dbReference type="InterPro" id="IPR031570">
    <property type="entry name" value="NBEA/BDCP_DUF4704"/>
</dbReference>
<gene>
    <name evidence="2" type="primary">CSON009290</name>
</gene>
<dbReference type="GO" id="GO:0005829">
    <property type="term" value="C:cytosol"/>
    <property type="evidence" value="ECO:0007669"/>
    <property type="project" value="TreeGrafter"/>
</dbReference>
<dbReference type="GO" id="GO:0016020">
    <property type="term" value="C:membrane"/>
    <property type="evidence" value="ECO:0007669"/>
    <property type="project" value="TreeGrafter"/>
</dbReference>
<dbReference type="PANTHER" id="PTHR13743">
    <property type="entry name" value="BEIGE/BEACH-RELATED"/>
    <property type="match status" value="1"/>
</dbReference>
<dbReference type="SUPFAM" id="SSF48371">
    <property type="entry name" value="ARM repeat"/>
    <property type="match status" value="1"/>
</dbReference>
<evidence type="ECO:0000259" key="1">
    <source>
        <dbReference type="Pfam" id="PF15787"/>
    </source>
</evidence>
<dbReference type="InterPro" id="IPR016024">
    <property type="entry name" value="ARM-type_fold"/>
</dbReference>
<dbReference type="AlphaFoldDB" id="A0A336M015"/>